<gene>
    <name evidence="2" type="ORF">FM104_07340</name>
</gene>
<feature type="transmembrane region" description="Helical" evidence="1">
    <location>
        <begin position="316"/>
        <end position="332"/>
    </location>
</feature>
<dbReference type="EMBL" id="FUKO01000019">
    <property type="protein sequence ID" value="SJN31241.1"/>
    <property type="molecule type" value="Genomic_DNA"/>
</dbReference>
<accession>A0A1R4JGA6</accession>
<dbReference type="AlphaFoldDB" id="A0A1R4JGA6"/>
<proteinExistence type="predicted"/>
<dbReference type="Proteomes" id="UP000196320">
    <property type="component" value="Unassembled WGS sequence"/>
</dbReference>
<evidence type="ECO:0000313" key="3">
    <source>
        <dbReference type="Proteomes" id="UP000196320"/>
    </source>
</evidence>
<protein>
    <submittedName>
        <fullName evidence="2">Putative integral membrane protein</fullName>
    </submittedName>
</protein>
<feature type="transmembrane region" description="Helical" evidence="1">
    <location>
        <begin position="184"/>
        <end position="205"/>
    </location>
</feature>
<reference evidence="2 3" key="1">
    <citation type="submission" date="2017-02" db="EMBL/GenBank/DDBJ databases">
        <authorList>
            <person name="Peterson S.W."/>
        </authorList>
    </citation>
    <scope>NUCLEOTIDE SEQUENCE [LARGE SCALE GENOMIC DNA]</scope>
    <source>
        <strain evidence="2 3">B Mb 05.01</strain>
    </source>
</reference>
<feature type="transmembrane region" description="Helical" evidence="1">
    <location>
        <begin position="370"/>
        <end position="392"/>
    </location>
</feature>
<feature type="transmembrane region" description="Helical" evidence="1">
    <location>
        <begin position="264"/>
        <end position="284"/>
    </location>
</feature>
<feature type="transmembrane region" description="Helical" evidence="1">
    <location>
        <begin position="117"/>
        <end position="150"/>
    </location>
</feature>
<evidence type="ECO:0000313" key="2">
    <source>
        <dbReference type="EMBL" id="SJN31241.1"/>
    </source>
</evidence>
<feature type="transmembrane region" description="Helical" evidence="1">
    <location>
        <begin position="47"/>
        <end position="71"/>
    </location>
</feature>
<sequence length="404" mass="43442">MRVLWAAFLAAHLLVAWWGWVLPSQPMGDVVLVYQPWSAAALNGGAVVGITTTWVYPQLALVPMLLAQLFAVPFTSVMGGDGAYLIGWAILVTVCDLFGFAALVGRGRTRRRRTAGWMWTAALVLLGPIAMYRIDAITVPLAIVGGLWLAQRPRVGAALLTIGAWIKIWPAAIVLAAIADGRRAWSTAVTAASVTAVIMLVLVLLGADRALFGFLTEQTGRGLQIEAVAATPFLWLAMVGIASIDYSFDILTYQITAPGAEVVAALLTPLMGVVVLGILVVAVLRARHGVLWQRMLPALAMAVVVALIVTNKVGSPQFQTWLFAPAILWIVFDRPRAQLPSALVLLLCALTFTIYPLTYDGLLQAEAFPVLLITARNAVLVILLFHAVRSVVHAPVSPHLTRTR</sequence>
<keyword evidence="3" id="KW-1185">Reference proteome</keyword>
<feature type="transmembrane region" description="Helical" evidence="1">
    <location>
        <begin position="291"/>
        <end position="310"/>
    </location>
</feature>
<organism evidence="2 3">
    <name type="scientific">Microbacterium esteraromaticum</name>
    <dbReference type="NCBI Taxonomy" id="57043"/>
    <lineage>
        <taxon>Bacteria</taxon>
        <taxon>Bacillati</taxon>
        <taxon>Actinomycetota</taxon>
        <taxon>Actinomycetes</taxon>
        <taxon>Micrococcales</taxon>
        <taxon>Microbacteriaceae</taxon>
        <taxon>Microbacterium</taxon>
    </lineage>
</organism>
<feature type="transmembrane region" description="Helical" evidence="1">
    <location>
        <begin position="157"/>
        <end position="178"/>
    </location>
</feature>
<feature type="transmembrane region" description="Helical" evidence="1">
    <location>
        <begin position="339"/>
        <end position="358"/>
    </location>
</feature>
<keyword evidence="1" id="KW-1133">Transmembrane helix</keyword>
<name>A0A1R4JGA6_9MICO</name>
<feature type="transmembrane region" description="Helical" evidence="1">
    <location>
        <begin position="83"/>
        <end position="105"/>
    </location>
</feature>
<keyword evidence="1" id="KW-0472">Membrane</keyword>
<evidence type="ECO:0000256" key="1">
    <source>
        <dbReference type="SAM" id="Phobius"/>
    </source>
</evidence>
<keyword evidence="1" id="KW-0812">Transmembrane</keyword>